<sequence>MNIGVIAGTIFDTQLGVDFLKNRGYDAEAYPISNTPQEQSILQILYPRKLEKMVIHRIHEIKSQGMKNIFVYCNSLSGAVDMDKLSLDFQVNIITPLQIYSQLGKSYKRIGVLAANNQSTFAIEKIIQKSNSDAYVVGIGLLLLVDAIEKKMNPKTIVKEFALEKVLDFFSTIGCEGIILGCTHFPYIYKALRELSTLPIIDPALKMLEKIQID</sequence>
<evidence type="ECO:0000313" key="2">
    <source>
        <dbReference type="Proteomes" id="UP001205748"/>
    </source>
</evidence>
<dbReference type="InterPro" id="IPR033134">
    <property type="entry name" value="Asp/Glu_racemase_AS_2"/>
</dbReference>
<dbReference type="SUPFAM" id="SSF53681">
    <property type="entry name" value="Aspartate/glutamate racemase"/>
    <property type="match status" value="1"/>
</dbReference>
<comment type="caution">
    <text evidence="1">The sequence shown here is derived from an EMBL/GenBank/DDBJ whole genome shotgun (WGS) entry which is preliminary data.</text>
</comment>
<proteinExistence type="predicted"/>
<protein>
    <submittedName>
        <fullName evidence="1">Aspartate/glutamate racemase family protein</fullName>
    </submittedName>
</protein>
<dbReference type="Proteomes" id="UP001205748">
    <property type="component" value="Unassembled WGS sequence"/>
</dbReference>
<organism evidence="1 2">
    <name type="scientific">Irregularibacter muris</name>
    <dbReference type="NCBI Taxonomy" id="1796619"/>
    <lineage>
        <taxon>Bacteria</taxon>
        <taxon>Bacillati</taxon>
        <taxon>Bacillota</taxon>
        <taxon>Clostridia</taxon>
        <taxon>Eubacteriales</taxon>
        <taxon>Eubacteriaceae</taxon>
        <taxon>Irregularibacter</taxon>
    </lineage>
</organism>
<gene>
    <name evidence="1" type="ORF">NSA47_01175</name>
</gene>
<dbReference type="InterPro" id="IPR015942">
    <property type="entry name" value="Asp/Glu/hydantoin_racemase"/>
</dbReference>
<keyword evidence="2" id="KW-1185">Reference proteome</keyword>
<reference evidence="1" key="1">
    <citation type="submission" date="2022-07" db="EMBL/GenBank/DDBJ databases">
        <title>Enhanced cultured diversity of the mouse gut microbiota enables custom-made synthetic communities.</title>
        <authorList>
            <person name="Afrizal A."/>
        </authorList>
    </citation>
    <scope>NUCLEOTIDE SEQUENCE</scope>
    <source>
        <strain evidence="1">DSM 28593</strain>
    </source>
</reference>
<dbReference type="GO" id="GO:0047661">
    <property type="term" value="F:amino-acid racemase activity"/>
    <property type="evidence" value="ECO:0007669"/>
    <property type="project" value="InterPro"/>
</dbReference>
<accession>A0AAE3KZ35</accession>
<dbReference type="RefSeq" id="WP_257529007.1">
    <property type="nucleotide sequence ID" value="NZ_JANKAS010000001.1"/>
</dbReference>
<dbReference type="Gene3D" id="3.40.50.1860">
    <property type="match status" value="2"/>
</dbReference>
<dbReference type="Pfam" id="PF01177">
    <property type="entry name" value="Asp_Glu_race"/>
    <property type="match status" value="1"/>
</dbReference>
<dbReference type="InterPro" id="IPR001920">
    <property type="entry name" value="Asp/Glu_race"/>
</dbReference>
<dbReference type="PROSITE" id="PS00924">
    <property type="entry name" value="ASP_GLU_RACEMASE_2"/>
    <property type="match status" value="1"/>
</dbReference>
<dbReference type="EMBL" id="JANKAS010000001">
    <property type="protein sequence ID" value="MCR1897602.1"/>
    <property type="molecule type" value="Genomic_DNA"/>
</dbReference>
<evidence type="ECO:0000313" key="1">
    <source>
        <dbReference type="EMBL" id="MCR1897602.1"/>
    </source>
</evidence>
<name>A0AAE3KZ35_9FIRM</name>
<dbReference type="AlphaFoldDB" id="A0AAE3KZ35"/>